<dbReference type="Proteomes" id="UP001314263">
    <property type="component" value="Unassembled WGS sequence"/>
</dbReference>
<keyword evidence="4" id="KW-1185">Reference proteome</keyword>
<feature type="signal peptide" evidence="2">
    <location>
        <begin position="1"/>
        <end position="16"/>
    </location>
</feature>
<sequence length="197" mass="21556">MPSCAIWMSTCTMTMALLSNHMREVWLTYLKVKPEDSTWTGMDAYTGIHHATLDKTVDAEKLYKEPKLQVATDKAWQIDSNAQGGDMADMGASSERIRTDKGLRDLFLKNITLESGVHATAFQAYMGSKEEYDAIPVQAKITKLSPVLYMYMKSAAAGQEKAPALKTGVGMAAKDSAGMWKGSKRSSESVGGRETAE</sequence>
<feature type="region of interest" description="Disordered" evidence="1">
    <location>
        <begin position="174"/>
        <end position="197"/>
    </location>
</feature>
<protein>
    <submittedName>
        <fullName evidence="3">Uncharacterized protein</fullName>
    </submittedName>
</protein>
<comment type="caution">
    <text evidence="3">The sequence shown here is derived from an EMBL/GenBank/DDBJ whole genome shotgun (WGS) entry which is preliminary data.</text>
</comment>
<organism evidence="3 4">
    <name type="scientific">Coccomyxa viridis</name>
    <dbReference type="NCBI Taxonomy" id="1274662"/>
    <lineage>
        <taxon>Eukaryota</taxon>
        <taxon>Viridiplantae</taxon>
        <taxon>Chlorophyta</taxon>
        <taxon>core chlorophytes</taxon>
        <taxon>Trebouxiophyceae</taxon>
        <taxon>Trebouxiophyceae incertae sedis</taxon>
        <taxon>Coccomyxaceae</taxon>
        <taxon>Coccomyxa</taxon>
    </lineage>
</organism>
<evidence type="ECO:0000256" key="1">
    <source>
        <dbReference type="SAM" id="MobiDB-lite"/>
    </source>
</evidence>
<evidence type="ECO:0000313" key="4">
    <source>
        <dbReference type="Proteomes" id="UP001314263"/>
    </source>
</evidence>
<dbReference type="AlphaFoldDB" id="A0AAV1HPK8"/>
<accession>A0AAV1HPK8</accession>
<feature type="chain" id="PRO_5043819028" evidence="2">
    <location>
        <begin position="17"/>
        <end position="197"/>
    </location>
</feature>
<gene>
    <name evidence="3" type="ORF">CVIRNUC_000227</name>
</gene>
<reference evidence="3 4" key="1">
    <citation type="submission" date="2023-10" db="EMBL/GenBank/DDBJ databases">
        <authorList>
            <person name="Maclean D."/>
            <person name="Macfadyen A."/>
        </authorList>
    </citation>
    <scope>NUCLEOTIDE SEQUENCE [LARGE SCALE GENOMIC DNA]</scope>
</reference>
<evidence type="ECO:0000313" key="3">
    <source>
        <dbReference type="EMBL" id="CAK0733108.1"/>
    </source>
</evidence>
<name>A0AAV1HPK8_9CHLO</name>
<keyword evidence="2" id="KW-0732">Signal</keyword>
<proteinExistence type="predicted"/>
<dbReference type="EMBL" id="CAUYUE010000001">
    <property type="protein sequence ID" value="CAK0733108.1"/>
    <property type="molecule type" value="Genomic_DNA"/>
</dbReference>
<evidence type="ECO:0000256" key="2">
    <source>
        <dbReference type="SAM" id="SignalP"/>
    </source>
</evidence>